<dbReference type="InterPro" id="IPR001888">
    <property type="entry name" value="Transposase_1"/>
</dbReference>
<dbReference type="InterPro" id="IPR043502">
    <property type="entry name" value="DNA/RNA_pol_sf"/>
</dbReference>
<evidence type="ECO:0000313" key="5">
    <source>
        <dbReference type="Proteomes" id="UP001235939"/>
    </source>
</evidence>
<sequence>MILANRRITVREVAEDLNISIGSCHSIFINDLGMRRVAAKFVPKLLNSDQKQHRMNIANENLDSVRDDPNLLLRVITGDEAWVYGYDVETKAQSSQWKLPHEPRPKKARQVRSNVKVLLTVFFDCRGVVHHEFLPQGRTSYPFDCAKYVADVYNKSHDRILLSTALIKVKSKNGVLQTCRALIDTGSQRCLITNSCRKKLNLPLAECKTTVFGLGNKLVEQSMGEVSLQFSPHFSNLIFNANPIVIDKITSELPNFFREKDNWPYLKNLLLTDPNFDKSSQIDLVIGAELAPCLFNGKVRFQNLSGPTACGSKLGWLLTGKILLSGENSNQDITMFASEEQNDFLKKLLELESVPSAKSLTREEISCEEIYINNLKILEDGRYTVGLPFRTLPTLGESRINALKRFLSLERKLQKSPSILKQYCDFMDEYLLINHMELIPSYELDTPSGQCYYIPHHCVFKEQSTTTKLRVVFDASCKTSNGKSLNDFLHVGPKLQQDIFNILIRFRTRPIAFSGDIEKMYRQVRIDSRDCYFQRILRRKNPSEPLLDYRLLTVKYGLSLAPYLAMRTLHQLARDKVSTFPVASKIVQTDFYVDDLLSGADTIEELHVIFVKSIIFFLQPDFL</sequence>
<reference evidence="4 5" key="1">
    <citation type="submission" date="2022-03" db="EMBL/GenBank/DDBJ databases">
        <title>A chromosomal length assembly of Cordylochernes scorpioides.</title>
        <authorList>
            <person name="Zeh D."/>
            <person name="Zeh J."/>
        </authorList>
    </citation>
    <scope>NUCLEOTIDE SEQUENCE [LARGE SCALE GENOMIC DNA]</scope>
    <source>
        <strain evidence="4">IN4F17</strain>
        <tissue evidence="4">Whole Body</tissue>
    </source>
</reference>
<proteinExistence type="predicted"/>
<dbReference type="Gene3D" id="2.40.70.10">
    <property type="entry name" value="Acid Proteases"/>
    <property type="match status" value="1"/>
</dbReference>
<dbReference type="Proteomes" id="UP001235939">
    <property type="component" value="Chromosome X"/>
</dbReference>
<dbReference type="Gene3D" id="3.30.420.10">
    <property type="entry name" value="Ribonuclease H-like superfamily/Ribonuclease H"/>
    <property type="match status" value="1"/>
</dbReference>
<dbReference type="InterPro" id="IPR021109">
    <property type="entry name" value="Peptidase_aspartic_dom_sf"/>
</dbReference>
<evidence type="ECO:0000256" key="2">
    <source>
        <dbReference type="ARBA" id="ARBA00022695"/>
    </source>
</evidence>
<name>A0ABY6LT56_9ARAC</name>
<evidence type="ECO:0008006" key="6">
    <source>
        <dbReference type="Google" id="ProtNLM"/>
    </source>
</evidence>
<evidence type="ECO:0000313" key="4">
    <source>
        <dbReference type="EMBL" id="UYV84431.1"/>
    </source>
</evidence>
<dbReference type="PROSITE" id="PS00141">
    <property type="entry name" value="ASP_PROTEASE"/>
    <property type="match status" value="1"/>
</dbReference>
<organism evidence="4 5">
    <name type="scientific">Cordylochernes scorpioides</name>
    <dbReference type="NCBI Taxonomy" id="51811"/>
    <lineage>
        <taxon>Eukaryota</taxon>
        <taxon>Metazoa</taxon>
        <taxon>Ecdysozoa</taxon>
        <taxon>Arthropoda</taxon>
        <taxon>Chelicerata</taxon>
        <taxon>Arachnida</taxon>
        <taxon>Pseudoscorpiones</taxon>
        <taxon>Cheliferoidea</taxon>
        <taxon>Chernetidae</taxon>
        <taxon>Cordylochernes</taxon>
    </lineage>
</organism>
<dbReference type="EMBL" id="CP092886">
    <property type="protein sequence ID" value="UYV84431.1"/>
    <property type="molecule type" value="Genomic_DNA"/>
</dbReference>
<keyword evidence="2" id="KW-0548">Nucleotidyltransferase</keyword>
<dbReference type="InterPro" id="IPR036397">
    <property type="entry name" value="RNaseH_sf"/>
</dbReference>
<dbReference type="PANTHER" id="PTHR47331:SF1">
    <property type="entry name" value="GAG-LIKE PROTEIN"/>
    <property type="match status" value="1"/>
</dbReference>
<keyword evidence="3" id="KW-0695">RNA-directed DNA polymerase</keyword>
<keyword evidence="5" id="KW-1185">Reference proteome</keyword>
<accession>A0ABY6LT56</accession>
<evidence type="ECO:0000256" key="1">
    <source>
        <dbReference type="ARBA" id="ARBA00022679"/>
    </source>
</evidence>
<gene>
    <name evidence="4" type="ORF">LAZ67_X002145</name>
</gene>
<protein>
    <recommendedName>
        <fullName evidence="6">Peptidase aspartic putative domain-containing protein</fullName>
    </recommendedName>
</protein>
<keyword evidence="1" id="KW-0808">Transferase</keyword>
<dbReference type="SUPFAM" id="SSF56672">
    <property type="entry name" value="DNA/RNA polymerases"/>
    <property type="match status" value="1"/>
</dbReference>
<dbReference type="PANTHER" id="PTHR47331">
    <property type="entry name" value="PHD-TYPE DOMAIN-CONTAINING PROTEIN"/>
    <property type="match status" value="1"/>
</dbReference>
<dbReference type="InterPro" id="IPR001969">
    <property type="entry name" value="Aspartic_peptidase_AS"/>
</dbReference>
<dbReference type="Pfam" id="PF01359">
    <property type="entry name" value="Transposase_1"/>
    <property type="match status" value="1"/>
</dbReference>
<evidence type="ECO:0000256" key="3">
    <source>
        <dbReference type="ARBA" id="ARBA00022918"/>
    </source>
</evidence>